<name>A0AAD7D7L3_MYCRO</name>
<gene>
    <name evidence="2" type="ORF">B0H17DRAFT_1205516</name>
</gene>
<dbReference type="EMBL" id="JARKIE010000113">
    <property type="protein sequence ID" value="KAJ7682911.1"/>
    <property type="molecule type" value="Genomic_DNA"/>
</dbReference>
<evidence type="ECO:0000256" key="1">
    <source>
        <dbReference type="SAM" id="MobiDB-lite"/>
    </source>
</evidence>
<evidence type="ECO:0000313" key="3">
    <source>
        <dbReference type="Proteomes" id="UP001221757"/>
    </source>
</evidence>
<feature type="region of interest" description="Disordered" evidence="1">
    <location>
        <begin position="215"/>
        <end position="235"/>
    </location>
</feature>
<dbReference type="AlphaFoldDB" id="A0AAD7D7L3"/>
<proteinExistence type="predicted"/>
<organism evidence="2 3">
    <name type="scientific">Mycena rosella</name>
    <name type="common">Pink bonnet</name>
    <name type="synonym">Agaricus rosellus</name>
    <dbReference type="NCBI Taxonomy" id="1033263"/>
    <lineage>
        <taxon>Eukaryota</taxon>
        <taxon>Fungi</taxon>
        <taxon>Dikarya</taxon>
        <taxon>Basidiomycota</taxon>
        <taxon>Agaricomycotina</taxon>
        <taxon>Agaricomycetes</taxon>
        <taxon>Agaricomycetidae</taxon>
        <taxon>Agaricales</taxon>
        <taxon>Marasmiineae</taxon>
        <taxon>Mycenaceae</taxon>
        <taxon>Mycena</taxon>
    </lineage>
</organism>
<evidence type="ECO:0000313" key="2">
    <source>
        <dbReference type="EMBL" id="KAJ7682911.1"/>
    </source>
</evidence>
<keyword evidence="3" id="KW-1185">Reference proteome</keyword>
<accession>A0AAD7D7L3</accession>
<dbReference type="Proteomes" id="UP001221757">
    <property type="component" value="Unassembled WGS sequence"/>
</dbReference>
<sequence length="263" mass="29773">MVNLIDAGHPIRFSRWDSDHYFEDIRYELDLFQYHMAHSFVSRSAFTSSLPRPLANDDQDDLQRWGYVSRDTCAETDVIILRDLGLALRDTNQVGAETELQTLAGRVPPSFPRRLSRIICTSITAYFFGSCSACYDDEYLDQFERNLWGGATQIQWIYSAPTWRMMDISQLFFKTPGPKSEAAPISEAMARRICTTLEGPYLRPYTALISDHVGSSTSNQRIQGPLAEPPSYLSRTPSTPFTASPLILKAPSTPFQSLSIHDR</sequence>
<comment type="caution">
    <text evidence="2">The sequence shown here is derived from an EMBL/GenBank/DDBJ whole genome shotgun (WGS) entry which is preliminary data.</text>
</comment>
<protein>
    <submittedName>
        <fullName evidence="2">Uncharacterized protein</fullName>
    </submittedName>
</protein>
<reference evidence="2" key="1">
    <citation type="submission" date="2023-03" db="EMBL/GenBank/DDBJ databases">
        <title>Massive genome expansion in bonnet fungi (Mycena s.s.) driven by repeated elements and novel gene families across ecological guilds.</title>
        <authorList>
            <consortium name="Lawrence Berkeley National Laboratory"/>
            <person name="Harder C.B."/>
            <person name="Miyauchi S."/>
            <person name="Viragh M."/>
            <person name="Kuo A."/>
            <person name="Thoen E."/>
            <person name="Andreopoulos B."/>
            <person name="Lu D."/>
            <person name="Skrede I."/>
            <person name="Drula E."/>
            <person name="Henrissat B."/>
            <person name="Morin E."/>
            <person name="Kohler A."/>
            <person name="Barry K."/>
            <person name="LaButti K."/>
            <person name="Morin E."/>
            <person name="Salamov A."/>
            <person name="Lipzen A."/>
            <person name="Mereny Z."/>
            <person name="Hegedus B."/>
            <person name="Baldrian P."/>
            <person name="Stursova M."/>
            <person name="Weitz H."/>
            <person name="Taylor A."/>
            <person name="Grigoriev I.V."/>
            <person name="Nagy L.G."/>
            <person name="Martin F."/>
            <person name="Kauserud H."/>
        </authorList>
    </citation>
    <scope>NUCLEOTIDE SEQUENCE</scope>
    <source>
        <strain evidence="2">CBHHK067</strain>
    </source>
</reference>